<organism evidence="5 6">
    <name type="scientific">Rhododendron simsii</name>
    <name type="common">Sims's rhododendron</name>
    <dbReference type="NCBI Taxonomy" id="118357"/>
    <lineage>
        <taxon>Eukaryota</taxon>
        <taxon>Viridiplantae</taxon>
        <taxon>Streptophyta</taxon>
        <taxon>Embryophyta</taxon>
        <taxon>Tracheophyta</taxon>
        <taxon>Spermatophyta</taxon>
        <taxon>Magnoliopsida</taxon>
        <taxon>eudicotyledons</taxon>
        <taxon>Gunneridae</taxon>
        <taxon>Pentapetalae</taxon>
        <taxon>asterids</taxon>
        <taxon>Ericales</taxon>
        <taxon>Ericaceae</taxon>
        <taxon>Ericoideae</taxon>
        <taxon>Rhodoreae</taxon>
        <taxon>Rhododendron</taxon>
    </lineage>
</organism>
<feature type="compositionally biased region" description="Basic and acidic residues" evidence="3">
    <location>
        <begin position="88"/>
        <end position="97"/>
    </location>
</feature>
<keyword evidence="4" id="KW-1133">Transmembrane helix</keyword>
<dbReference type="GO" id="GO:0055028">
    <property type="term" value="C:cortical microtubule"/>
    <property type="evidence" value="ECO:0007669"/>
    <property type="project" value="TreeGrafter"/>
</dbReference>
<keyword evidence="6" id="KW-1185">Reference proteome</keyword>
<dbReference type="PANTHER" id="PTHR31342:SF4">
    <property type="entry name" value="ACTIN BINDING PROTEIN FAMILY"/>
    <property type="match status" value="1"/>
</dbReference>
<keyword evidence="4" id="KW-0472">Membrane</keyword>
<protein>
    <submittedName>
        <fullName evidence="5">Uncharacterized protein</fullName>
    </submittedName>
</protein>
<dbReference type="AlphaFoldDB" id="A0A834GQ25"/>
<feature type="region of interest" description="Disordered" evidence="3">
    <location>
        <begin position="88"/>
        <end position="108"/>
    </location>
</feature>
<feature type="transmembrane region" description="Helical" evidence="4">
    <location>
        <begin position="12"/>
        <end position="31"/>
    </location>
</feature>
<evidence type="ECO:0000256" key="1">
    <source>
        <dbReference type="ARBA" id="ARBA00023054"/>
    </source>
</evidence>
<evidence type="ECO:0000313" key="6">
    <source>
        <dbReference type="Proteomes" id="UP000626092"/>
    </source>
</evidence>
<keyword evidence="1 2" id="KW-0175">Coiled coil</keyword>
<evidence type="ECO:0000313" key="5">
    <source>
        <dbReference type="EMBL" id="KAF7136595.1"/>
    </source>
</evidence>
<feature type="region of interest" description="Disordered" evidence="3">
    <location>
        <begin position="585"/>
        <end position="608"/>
    </location>
</feature>
<evidence type="ECO:0000256" key="3">
    <source>
        <dbReference type="SAM" id="MobiDB-lite"/>
    </source>
</evidence>
<evidence type="ECO:0000256" key="4">
    <source>
        <dbReference type="SAM" id="Phobius"/>
    </source>
</evidence>
<proteinExistence type="predicted"/>
<feature type="compositionally biased region" description="Pro residues" evidence="3">
    <location>
        <begin position="40"/>
        <end position="50"/>
    </location>
</feature>
<dbReference type="Proteomes" id="UP000626092">
    <property type="component" value="Unassembled WGS sequence"/>
</dbReference>
<feature type="compositionally biased region" description="Polar residues" evidence="3">
    <location>
        <begin position="98"/>
        <end position="108"/>
    </location>
</feature>
<accession>A0A834GQ25</accession>
<dbReference type="OrthoDB" id="1870283at2759"/>
<feature type="region of interest" description="Disordered" evidence="3">
    <location>
        <begin position="37"/>
        <end position="58"/>
    </location>
</feature>
<name>A0A834GQ25_RHOSS</name>
<evidence type="ECO:0000256" key="2">
    <source>
        <dbReference type="SAM" id="Coils"/>
    </source>
</evidence>
<sequence length="637" mass="71404">MVREKRQIGPGILKLGVALALSLGGIIYSVIRTRRINKPPQSPPRPPPPGCGSLLDAGGENAVIRNDHPMLEAAPFCSNSASVASEKHEDWTNHKASPDSSISGLSQSSRCSGDKDAVLLPEFNELVRDFHLAATKAGFSPKKDAETPHSDVEAPMSFKPYEREDYEQEIKNLNNMVRILRERERTLEIQLLEYCGLKEQEAAVMELHNRLKIHNVEAKLFTLKIESLQAENRRLEAQVADYAQVVGELEAARAKVKLLRKKLKSESEHNKEQIVALQQRVKVLMLEEHEAVAKDEDIRLKLHKLKDLEEEAEGLRKANHSLQLENSHLARKLEYNQMFASSVLEDQEAEALKEESQRLRQLNEDLSKEIEQLQADRCGDVEELVYLRWINACLRYELRNYEPGHGKAIARDLSKTLSPRSEEKAKQLIVEYANKEGFAEKGINITDSDFDQWSSSHSYVTDSGELDDTSFDNSSNHKTDTTTKTKFFSKLRRLLRGKDSHHHSRSSSMEIIASVDDVSAGIDGGNDRLGKHLKSLSLGSSRSSVDFDRLKMLKVDDVKYTGSSSRNSDVGPPLVYKSIALGRESGNGDSAKESIIHENTGTGQKSELVKYANVLKDSSVERTKSSRTRRSASHASF</sequence>
<dbReference type="EMBL" id="WJXA01000008">
    <property type="protein sequence ID" value="KAF7136595.1"/>
    <property type="molecule type" value="Genomic_DNA"/>
</dbReference>
<dbReference type="GO" id="GO:0072699">
    <property type="term" value="P:protein localization to cortical microtubule cytoskeleton"/>
    <property type="evidence" value="ECO:0007669"/>
    <property type="project" value="TreeGrafter"/>
</dbReference>
<reference evidence="5" key="1">
    <citation type="submission" date="2019-11" db="EMBL/GenBank/DDBJ databases">
        <authorList>
            <person name="Liu Y."/>
            <person name="Hou J."/>
            <person name="Li T.-Q."/>
            <person name="Guan C.-H."/>
            <person name="Wu X."/>
            <person name="Wu H.-Z."/>
            <person name="Ling F."/>
            <person name="Zhang R."/>
            <person name="Shi X.-G."/>
            <person name="Ren J.-P."/>
            <person name="Chen E.-F."/>
            <person name="Sun J.-M."/>
        </authorList>
    </citation>
    <scope>NUCLEOTIDE SEQUENCE</scope>
    <source>
        <strain evidence="5">Adult_tree_wgs_1</strain>
        <tissue evidence="5">Leaves</tissue>
    </source>
</reference>
<dbReference type="PANTHER" id="PTHR31342">
    <property type="entry name" value="PROTEIN CHUP1, CHLOROPLASTIC"/>
    <property type="match status" value="1"/>
</dbReference>
<comment type="caution">
    <text evidence="5">The sequence shown here is derived from an EMBL/GenBank/DDBJ whole genome shotgun (WGS) entry which is preliminary data.</text>
</comment>
<gene>
    <name evidence="5" type="ORF">RHSIM_Rhsim08G0228800</name>
</gene>
<dbReference type="InterPro" id="IPR040265">
    <property type="entry name" value="CHUP1/IPGA1-like"/>
</dbReference>
<feature type="coiled-coil region" evidence="2">
    <location>
        <begin position="163"/>
        <end position="376"/>
    </location>
</feature>
<keyword evidence="4" id="KW-0812">Transmembrane</keyword>